<keyword evidence="3" id="KW-1185">Reference proteome</keyword>
<dbReference type="InterPro" id="IPR007074">
    <property type="entry name" value="LicD/FKTN/FKRP_NTP_transf"/>
</dbReference>
<proteinExistence type="predicted"/>
<dbReference type="GeneID" id="30965685"/>
<feature type="domain" description="LicD/FKTN/FKRP nucleotidyltransferase" evidence="1">
    <location>
        <begin position="15"/>
        <end position="111"/>
    </location>
</feature>
<protein>
    <recommendedName>
        <fullName evidence="1">LicD/FKTN/FKRP nucleotidyltransferase domain-containing protein</fullName>
    </recommendedName>
</protein>
<gene>
    <name evidence="2" type="ORF">ASCRUDRAFT_72244</name>
</gene>
<accession>A0A1D2VBI1</accession>
<sequence>MYNKFFQGIRYNPEIKNNKFISKQDIVLSVARELFAPVKNQLIEYESNNTINKTQKQVLDTDINVMFKDAVHCKNNHFYDKNTIFPLVPTFFENSLTYLPRNFIRNLVIEYSDNVFFRRVFHEHKYFVYLQMWVPKDTCPVSLSKYKTILKELMNKQPENAASVTANELEDILIYDQDDYDFSSSNLEIKLGKLCYVFDEKIREEFEYYKDYYLNHAEEFKLLTSEENDLYGNLKSVFHNYNITKMKNIIYKKSNYEVVRPEQWMINNVF</sequence>
<dbReference type="RefSeq" id="XP_020045140.1">
    <property type="nucleotide sequence ID" value="XM_020192049.1"/>
</dbReference>
<dbReference type="EMBL" id="KV454489">
    <property type="protein sequence ID" value="ODV58833.1"/>
    <property type="molecule type" value="Genomic_DNA"/>
</dbReference>
<dbReference type="Proteomes" id="UP000095038">
    <property type="component" value="Unassembled WGS sequence"/>
</dbReference>
<organism evidence="2 3">
    <name type="scientific">Ascoidea rubescens DSM 1968</name>
    <dbReference type="NCBI Taxonomy" id="1344418"/>
    <lineage>
        <taxon>Eukaryota</taxon>
        <taxon>Fungi</taxon>
        <taxon>Dikarya</taxon>
        <taxon>Ascomycota</taxon>
        <taxon>Saccharomycotina</taxon>
        <taxon>Saccharomycetes</taxon>
        <taxon>Ascoideaceae</taxon>
        <taxon>Ascoidea</taxon>
    </lineage>
</organism>
<dbReference type="OrthoDB" id="444255at2759"/>
<dbReference type="Pfam" id="PF04991">
    <property type="entry name" value="LicD"/>
    <property type="match status" value="1"/>
</dbReference>
<evidence type="ECO:0000313" key="2">
    <source>
        <dbReference type="EMBL" id="ODV58833.1"/>
    </source>
</evidence>
<name>A0A1D2VBI1_9ASCO</name>
<dbReference type="AlphaFoldDB" id="A0A1D2VBI1"/>
<evidence type="ECO:0000313" key="3">
    <source>
        <dbReference type="Proteomes" id="UP000095038"/>
    </source>
</evidence>
<dbReference type="InParanoid" id="A0A1D2VBI1"/>
<evidence type="ECO:0000259" key="1">
    <source>
        <dbReference type="Pfam" id="PF04991"/>
    </source>
</evidence>
<reference evidence="3" key="1">
    <citation type="submission" date="2016-05" db="EMBL/GenBank/DDBJ databases">
        <title>Comparative genomics of biotechnologically important yeasts.</title>
        <authorList>
            <consortium name="DOE Joint Genome Institute"/>
            <person name="Riley R."/>
            <person name="Haridas S."/>
            <person name="Wolfe K.H."/>
            <person name="Lopes M.R."/>
            <person name="Hittinger C.T."/>
            <person name="Goker M."/>
            <person name="Salamov A."/>
            <person name="Wisecaver J."/>
            <person name="Long T.M."/>
            <person name="Aerts A.L."/>
            <person name="Barry K."/>
            <person name="Choi C."/>
            <person name="Clum A."/>
            <person name="Coughlan A.Y."/>
            <person name="Deshpande S."/>
            <person name="Douglass A.P."/>
            <person name="Hanson S.J."/>
            <person name="Klenk H.-P."/>
            <person name="Labutti K."/>
            <person name="Lapidus A."/>
            <person name="Lindquist E."/>
            <person name="Lipzen A."/>
            <person name="Meier-Kolthoff J.P."/>
            <person name="Ohm R.A."/>
            <person name="Otillar R.P."/>
            <person name="Pangilinan J."/>
            <person name="Peng Y."/>
            <person name="Rokas A."/>
            <person name="Rosa C.A."/>
            <person name="Scheuner C."/>
            <person name="Sibirny A.A."/>
            <person name="Slot J.C."/>
            <person name="Stielow J.B."/>
            <person name="Sun H."/>
            <person name="Kurtzman C.P."/>
            <person name="Blackwell M."/>
            <person name="Grigoriev I.V."/>
            <person name="Jeffries T.W."/>
        </authorList>
    </citation>
    <scope>NUCLEOTIDE SEQUENCE [LARGE SCALE GENOMIC DNA]</scope>
    <source>
        <strain evidence="3">DSM 1968</strain>
    </source>
</reference>